<dbReference type="Proteomes" id="UP001432322">
    <property type="component" value="Unassembled WGS sequence"/>
</dbReference>
<dbReference type="EMBL" id="BTSY01000006">
    <property type="protein sequence ID" value="GMT32065.1"/>
    <property type="molecule type" value="Genomic_DNA"/>
</dbReference>
<feature type="non-terminal residue" evidence="2">
    <location>
        <position position="98"/>
    </location>
</feature>
<feature type="chain" id="PRO_5043641346" description="Secreted protein" evidence="1">
    <location>
        <begin position="29"/>
        <end position="98"/>
    </location>
</feature>
<evidence type="ECO:0000313" key="2">
    <source>
        <dbReference type="EMBL" id="GMT32065.1"/>
    </source>
</evidence>
<gene>
    <name evidence="2" type="ORF">PFISCL1PPCAC_23362</name>
</gene>
<comment type="caution">
    <text evidence="2">The sequence shown here is derived from an EMBL/GenBank/DDBJ whole genome shotgun (WGS) entry which is preliminary data.</text>
</comment>
<protein>
    <recommendedName>
        <fullName evidence="4">Secreted protein</fullName>
    </recommendedName>
</protein>
<feature type="signal peptide" evidence="1">
    <location>
        <begin position="1"/>
        <end position="28"/>
    </location>
</feature>
<name>A0AAV5WN89_9BILA</name>
<evidence type="ECO:0008006" key="4">
    <source>
        <dbReference type="Google" id="ProtNLM"/>
    </source>
</evidence>
<sequence>VLLLHSLLAWSASSNIFIIMGFPSRCSAICSFPLFFNFSARVKSLTRSISKKSNTKSLSSSNHSIFFGCGLTCAAGLDAAGAAGAADFEGVGASIRSF</sequence>
<organism evidence="2 3">
    <name type="scientific">Pristionchus fissidentatus</name>
    <dbReference type="NCBI Taxonomy" id="1538716"/>
    <lineage>
        <taxon>Eukaryota</taxon>
        <taxon>Metazoa</taxon>
        <taxon>Ecdysozoa</taxon>
        <taxon>Nematoda</taxon>
        <taxon>Chromadorea</taxon>
        <taxon>Rhabditida</taxon>
        <taxon>Rhabditina</taxon>
        <taxon>Diplogasteromorpha</taxon>
        <taxon>Diplogasteroidea</taxon>
        <taxon>Neodiplogasteridae</taxon>
        <taxon>Pristionchus</taxon>
    </lineage>
</organism>
<keyword evidence="3" id="KW-1185">Reference proteome</keyword>
<feature type="non-terminal residue" evidence="2">
    <location>
        <position position="1"/>
    </location>
</feature>
<keyword evidence="1" id="KW-0732">Signal</keyword>
<evidence type="ECO:0000256" key="1">
    <source>
        <dbReference type="SAM" id="SignalP"/>
    </source>
</evidence>
<evidence type="ECO:0000313" key="3">
    <source>
        <dbReference type="Proteomes" id="UP001432322"/>
    </source>
</evidence>
<dbReference type="AlphaFoldDB" id="A0AAV5WN89"/>
<accession>A0AAV5WN89</accession>
<proteinExistence type="predicted"/>
<reference evidence="2" key="1">
    <citation type="submission" date="2023-10" db="EMBL/GenBank/DDBJ databases">
        <title>Genome assembly of Pristionchus species.</title>
        <authorList>
            <person name="Yoshida K."/>
            <person name="Sommer R.J."/>
        </authorList>
    </citation>
    <scope>NUCLEOTIDE SEQUENCE</scope>
    <source>
        <strain evidence="2">RS5133</strain>
    </source>
</reference>